<protein>
    <submittedName>
        <fullName evidence="5">Salicylate hydroxylase</fullName>
    </submittedName>
</protein>
<accession>A0A8T9BPR8</accession>
<organism evidence="5 6">
    <name type="scientific">Lachnellula arida</name>
    <dbReference type="NCBI Taxonomy" id="1316785"/>
    <lineage>
        <taxon>Eukaryota</taxon>
        <taxon>Fungi</taxon>
        <taxon>Dikarya</taxon>
        <taxon>Ascomycota</taxon>
        <taxon>Pezizomycotina</taxon>
        <taxon>Leotiomycetes</taxon>
        <taxon>Helotiales</taxon>
        <taxon>Lachnaceae</taxon>
        <taxon>Lachnellula</taxon>
    </lineage>
</organism>
<dbReference type="PRINTS" id="PR00420">
    <property type="entry name" value="RNGMNOXGNASE"/>
</dbReference>
<dbReference type="PANTHER" id="PTHR46720:SF3">
    <property type="entry name" value="FAD-BINDING DOMAIN-CONTAINING PROTEIN-RELATED"/>
    <property type="match status" value="1"/>
</dbReference>
<sequence length="405" mass="44852">MTLKNLNNSARLRVAIIGGGPAGLGAAIEFAKLPFVDWNLYEQATEIREIGAGISVQPTTWRLLEHLGAAGNLKSDDFYRAPDGHSVQHRNGRTGELLVSHPQKDVPKAHLHARTHRAKLQFALLKEVEQSHVRLSSRLVRVNQEPSGKLVIKFQNGFEDEVDLLVGADGVRSVVRNFAFPDHRVGYTGKTSYRTILSTQEIAKVDGVPDAVTFWHGPNSWLYTCPLGNGQFEVTTMTSEPDLQYEKVSWGQVATVEENARHFRDFSPIVRAVVAAPKEIKKYALFAGPRLESVIAHGSIALVGDASHPLSGAFGSGAGFALEDVYVLTQSIRWAHENSLTLVDGLSLFNRVRGPHYKNLYGVLDEFGKTDAELRQSNLGFDDVVNVLVEKKWSKKFEWISAYDI</sequence>
<gene>
    <name evidence="5" type="primary">nahG_0</name>
    <name evidence="5" type="ORF">LARI1_G002502</name>
</gene>
<dbReference type="InterPro" id="IPR002938">
    <property type="entry name" value="FAD-bd"/>
</dbReference>
<dbReference type="InterPro" id="IPR051104">
    <property type="entry name" value="FAD_monoxygenase"/>
</dbReference>
<dbReference type="PANTHER" id="PTHR46720">
    <property type="entry name" value="HYDROXYLASE, PUTATIVE (AFU_ORTHOLOGUE AFUA_3G01460)-RELATED"/>
    <property type="match status" value="1"/>
</dbReference>
<keyword evidence="1" id="KW-0285">Flavoprotein</keyword>
<reference evidence="5 6" key="1">
    <citation type="submission" date="2018-05" db="EMBL/GenBank/DDBJ databases">
        <title>Whole genome sequencing for identification of molecular markers to develop diagnostic detection tools for the regulated plant pathogen Lachnellula willkommii.</title>
        <authorList>
            <person name="Giroux E."/>
            <person name="Bilodeau G."/>
        </authorList>
    </citation>
    <scope>NUCLEOTIDE SEQUENCE [LARGE SCALE GENOMIC DNA]</scope>
    <source>
        <strain evidence="5 6">CBS 203.66</strain>
    </source>
</reference>
<keyword evidence="6" id="KW-1185">Reference proteome</keyword>
<evidence type="ECO:0000256" key="2">
    <source>
        <dbReference type="ARBA" id="ARBA00022827"/>
    </source>
</evidence>
<dbReference type="GO" id="GO:0044550">
    <property type="term" value="P:secondary metabolite biosynthetic process"/>
    <property type="evidence" value="ECO:0007669"/>
    <property type="project" value="TreeGrafter"/>
</dbReference>
<evidence type="ECO:0000313" key="5">
    <source>
        <dbReference type="EMBL" id="TVY20503.1"/>
    </source>
</evidence>
<dbReference type="Pfam" id="PF01494">
    <property type="entry name" value="FAD_binding_3"/>
    <property type="match status" value="1"/>
</dbReference>
<dbReference type="EMBL" id="QGMF01000053">
    <property type="protein sequence ID" value="TVY20503.1"/>
    <property type="molecule type" value="Genomic_DNA"/>
</dbReference>
<dbReference type="AlphaFoldDB" id="A0A8T9BPR8"/>
<dbReference type="OrthoDB" id="417877at2759"/>
<keyword evidence="2" id="KW-0274">FAD</keyword>
<dbReference type="SUPFAM" id="SSF54373">
    <property type="entry name" value="FAD-linked reductases, C-terminal domain"/>
    <property type="match status" value="1"/>
</dbReference>
<feature type="domain" description="FAD-binding" evidence="4">
    <location>
        <begin position="12"/>
        <end position="330"/>
    </location>
</feature>
<evidence type="ECO:0000256" key="3">
    <source>
        <dbReference type="ARBA" id="ARBA00023002"/>
    </source>
</evidence>
<dbReference type="GO" id="GO:0016491">
    <property type="term" value="F:oxidoreductase activity"/>
    <property type="evidence" value="ECO:0007669"/>
    <property type="project" value="UniProtKB-KW"/>
</dbReference>
<dbReference type="GO" id="GO:0071949">
    <property type="term" value="F:FAD binding"/>
    <property type="evidence" value="ECO:0007669"/>
    <property type="project" value="InterPro"/>
</dbReference>
<dbReference type="Gene3D" id="3.50.50.60">
    <property type="entry name" value="FAD/NAD(P)-binding domain"/>
    <property type="match status" value="1"/>
</dbReference>
<dbReference type="SUPFAM" id="SSF51905">
    <property type="entry name" value="FAD/NAD(P)-binding domain"/>
    <property type="match status" value="1"/>
</dbReference>
<dbReference type="InterPro" id="IPR036188">
    <property type="entry name" value="FAD/NAD-bd_sf"/>
</dbReference>
<proteinExistence type="predicted"/>
<dbReference type="Proteomes" id="UP000469559">
    <property type="component" value="Unassembled WGS sequence"/>
</dbReference>
<keyword evidence="3" id="KW-0560">Oxidoreductase</keyword>
<comment type="caution">
    <text evidence="5">The sequence shown here is derived from an EMBL/GenBank/DDBJ whole genome shotgun (WGS) entry which is preliminary data.</text>
</comment>
<evidence type="ECO:0000259" key="4">
    <source>
        <dbReference type="Pfam" id="PF01494"/>
    </source>
</evidence>
<evidence type="ECO:0000256" key="1">
    <source>
        <dbReference type="ARBA" id="ARBA00022630"/>
    </source>
</evidence>
<name>A0A8T9BPR8_9HELO</name>
<evidence type="ECO:0000313" key="6">
    <source>
        <dbReference type="Proteomes" id="UP000469559"/>
    </source>
</evidence>